<feature type="signal peptide" evidence="7">
    <location>
        <begin position="1"/>
        <end position="21"/>
    </location>
</feature>
<keyword evidence="7" id="KW-0732">Signal</keyword>
<feature type="chain" id="PRO_5022955324" evidence="7">
    <location>
        <begin position="22"/>
        <end position="183"/>
    </location>
</feature>
<dbReference type="GO" id="GO:0020037">
    <property type="term" value="F:heme binding"/>
    <property type="evidence" value="ECO:0007669"/>
    <property type="project" value="InterPro"/>
</dbReference>
<gene>
    <name evidence="8" type="ORF">E1B00_03395</name>
</gene>
<evidence type="ECO:0000256" key="2">
    <source>
        <dbReference type="ARBA" id="ARBA00022617"/>
    </source>
</evidence>
<accession>A0A5C4RVB0</accession>
<evidence type="ECO:0000313" key="8">
    <source>
        <dbReference type="EMBL" id="TNJ34839.1"/>
    </source>
</evidence>
<dbReference type="EMBL" id="SMDR01000001">
    <property type="protein sequence ID" value="TNJ34839.1"/>
    <property type="molecule type" value="Genomic_DNA"/>
</dbReference>
<dbReference type="GO" id="GO:0046872">
    <property type="term" value="F:metal ion binding"/>
    <property type="evidence" value="ECO:0007669"/>
    <property type="project" value="UniProtKB-KW"/>
</dbReference>
<keyword evidence="2 5" id="KW-0349">Heme</keyword>
<feature type="binding site" description="distal binding residue" evidence="5">
    <location>
        <position position="135"/>
    </location>
    <ligand>
        <name>heme</name>
        <dbReference type="ChEBI" id="CHEBI:30413"/>
    </ligand>
    <ligandPart>
        <name>Fe</name>
        <dbReference type="ChEBI" id="CHEBI:18248"/>
    </ligandPart>
</feature>
<evidence type="ECO:0000256" key="6">
    <source>
        <dbReference type="SAM" id="MobiDB-lite"/>
    </source>
</evidence>
<reference evidence="8 9" key="1">
    <citation type="submission" date="2019-03" db="EMBL/GenBank/DDBJ databases">
        <title>Arenimonas daejeonensis sp. nov., isolated from compost.</title>
        <authorList>
            <person name="Jeon C.O."/>
        </authorList>
    </citation>
    <scope>NUCLEOTIDE SEQUENCE [LARGE SCALE GENOMIC DNA]</scope>
    <source>
        <strain evidence="8 9">R29</strain>
    </source>
</reference>
<evidence type="ECO:0000256" key="7">
    <source>
        <dbReference type="SAM" id="SignalP"/>
    </source>
</evidence>
<sequence>MNFRTRLIFLLALGLALPVFAQDPAVSAEEQAVLDEEARLEAEEAAAAPAANDPTAPNPAPAHPELRPVLDQFGGEAGLTKLMDTFMAGLLADEKMGPFFANADQARVKRQLVEQFCVILGGDCTYTGRDMKSSHAGLGIDRADFNRLVEVLQVAMDQHDVPFSAQNRLLAKLAPMHREVVTE</sequence>
<feature type="region of interest" description="Disordered" evidence="6">
    <location>
        <begin position="37"/>
        <end position="68"/>
    </location>
</feature>
<dbReference type="InterPro" id="IPR009050">
    <property type="entry name" value="Globin-like_sf"/>
</dbReference>
<evidence type="ECO:0000256" key="3">
    <source>
        <dbReference type="ARBA" id="ARBA00022723"/>
    </source>
</evidence>
<dbReference type="InterPro" id="IPR012292">
    <property type="entry name" value="Globin/Proto"/>
</dbReference>
<dbReference type="CDD" id="cd00454">
    <property type="entry name" value="TrHb1_N"/>
    <property type="match status" value="1"/>
</dbReference>
<dbReference type="OrthoDB" id="9795814at2"/>
<evidence type="ECO:0000256" key="5">
    <source>
        <dbReference type="PIRSR" id="PIRSR601486-1"/>
    </source>
</evidence>
<protein>
    <submittedName>
        <fullName evidence="8">Group 1 truncated hemoglobin</fullName>
    </submittedName>
</protein>
<dbReference type="AlphaFoldDB" id="A0A5C4RVB0"/>
<proteinExistence type="predicted"/>
<keyword evidence="1" id="KW-0813">Transport</keyword>
<keyword evidence="4 5" id="KW-0408">Iron</keyword>
<dbReference type="GO" id="GO:0019825">
    <property type="term" value="F:oxygen binding"/>
    <property type="evidence" value="ECO:0007669"/>
    <property type="project" value="InterPro"/>
</dbReference>
<dbReference type="Proteomes" id="UP000305760">
    <property type="component" value="Unassembled WGS sequence"/>
</dbReference>
<evidence type="ECO:0000313" key="9">
    <source>
        <dbReference type="Proteomes" id="UP000305760"/>
    </source>
</evidence>
<dbReference type="Gene3D" id="1.10.490.10">
    <property type="entry name" value="Globins"/>
    <property type="match status" value="1"/>
</dbReference>
<feature type="compositionally biased region" description="Low complexity" evidence="6">
    <location>
        <begin position="45"/>
        <end position="55"/>
    </location>
</feature>
<comment type="caution">
    <text evidence="8">The sequence shown here is derived from an EMBL/GenBank/DDBJ whole genome shotgun (WGS) entry which is preliminary data.</text>
</comment>
<name>A0A5C4RVB0_9GAMM</name>
<keyword evidence="9" id="KW-1185">Reference proteome</keyword>
<keyword evidence="3 5" id="KW-0479">Metal-binding</keyword>
<evidence type="ECO:0000256" key="1">
    <source>
        <dbReference type="ARBA" id="ARBA00022448"/>
    </source>
</evidence>
<evidence type="ECO:0000256" key="4">
    <source>
        <dbReference type="ARBA" id="ARBA00023004"/>
    </source>
</evidence>
<dbReference type="RefSeq" id="WP_139445712.1">
    <property type="nucleotide sequence ID" value="NZ_SMDR01000001.1"/>
</dbReference>
<dbReference type="SUPFAM" id="SSF46458">
    <property type="entry name" value="Globin-like"/>
    <property type="match status" value="1"/>
</dbReference>
<dbReference type="Pfam" id="PF01152">
    <property type="entry name" value="Bac_globin"/>
    <property type="match status" value="1"/>
</dbReference>
<dbReference type="InterPro" id="IPR001486">
    <property type="entry name" value="Hemoglobin_trunc"/>
</dbReference>
<organism evidence="8 9">
    <name type="scientific">Arenimonas terrae</name>
    <dbReference type="NCBI Taxonomy" id="2546226"/>
    <lineage>
        <taxon>Bacteria</taxon>
        <taxon>Pseudomonadati</taxon>
        <taxon>Pseudomonadota</taxon>
        <taxon>Gammaproteobacteria</taxon>
        <taxon>Lysobacterales</taxon>
        <taxon>Lysobacteraceae</taxon>
        <taxon>Arenimonas</taxon>
    </lineage>
</organism>